<dbReference type="InterPro" id="IPR050508">
    <property type="entry name" value="Methyltransf_Superfamily"/>
</dbReference>
<dbReference type="EMBL" id="CP002271">
    <property type="protein sequence ID" value="ADO70882.1"/>
    <property type="molecule type" value="Genomic_DNA"/>
</dbReference>
<sequence>MTAPMTSADFDRAYRAPFTFWGDIRIPKEVKALARQGNPRSSLELGCGVGRFTRYLAHQGLRATGVDFSSVAIAQARESVARDSVQPEFLVGDVTRLEALSGPFDFSFDVGCFHCFDPQGQLAYVAEVSRLLKPGGIHLIWALDSTPSDLRLSPTAIQEVFAPCFALRDAQKSRRRLAASHWYWLVRASN</sequence>
<dbReference type="GO" id="GO:0008168">
    <property type="term" value="F:methyltransferase activity"/>
    <property type="evidence" value="ECO:0007669"/>
    <property type="project" value="UniProtKB-KW"/>
</dbReference>
<reference evidence="2 3" key="1">
    <citation type="journal article" date="2011" name="Mol. Biol. Evol.">
        <title>Comparative genomic analysis of fruiting body formation in Myxococcales.</title>
        <authorList>
            <person name="Huntley S."/>
            <person name="Hamann N."/>
            <person name="Wegener-Feldbrugge S."/>
            <person name="Treuner-Lange A."/>
            <person name="Kube M."/>
            <person name="Reinhardt R."/>
            <person name="Klages S."/>
            <person name="Muller R."/>
            <person name="Ronning C.M."/>
            <person name="Nierman W.C."/>
            <person name="Sogaard-Andersen L."/>
        </authorList>
    </citation>
    <scope>NUCLEOTIDE SEQUENCE [LARGE SCALE GENOMIC DNA]</scope>
    <source>
        <strain evidence="2 3">DW4/3-1</strain>
    </source>
</reference>
<keyword evidence="3" id="KW-1185">Reference proteome</keyword>
<dbReference type="CDD" id="cd02440">
    <property type="entry name" value="AdoMet_MTases"/>
    <property type="match status" value="1"/>
</dbReference>
<dbReference type="OrthoDB" id="5298787at2"/>
<dbReference type="PANTHER" id="PTHR42912">
    <property type="entry name" value="METHYLTRANSFERASE"/>
    <property type="match status" value="1"/>
</dbReference>
<accession>E3FTT0</accession>
<dbReference type="GO" id="GO:0032259">
    <property type="term" value="P:methylation"/>
    <property type="evidence" value="ECO:0007669"/>
    <property type="project" value="UniProtKB-KW"/>
</dbReference>
<dbReference type="Pfam" id="PF13649">
    <property type="entry name" value="Methyltransf_25"/>
    <property type="match status" value="1"/>
</dbReference>
<name>E3FTT0_STIAD</name>
<proteinExistence type="predicted"/>
<dbReference type="AlphaFoldDB" id="E3FTT0"/>
<dbReference type="KEGG" id="sur:STAUR_3090"/>
<organism evidence="2 3">
    <name type="scientific">Stigmatella aurantiaca (strain DW4/3-1)</name>
    <dbReference type="NCBI Taxonomy" id="378806"/>
    <lineage>
        <taxon>Bacteria</taxon>
        <taxon>Pseudomonadati</taxon>
        <taxon>Myxococcota</taxon>
        <taxon>Myxococcia</taxon>
        <taxon>Myxococcales</taxon>
        <taxon>Cystobacterineae</taxon>
        <taxon>Archangiaceae</taxon>
        <taxon>Stigmatella</taxon>
    </lineage>
</organism>
<dbReference type="InterPro" id="IPR029063">
    <property type="entry name" value="SAM-dependent_MTases_sf"/>
</dbReference>
<dbReference type="HOGENOM" id="CLU_056435_4_3_7"/>
<dbReference type="eggNOG" id="COG0500">
    <property type="taxonomic scope" value="Bacteria"/>
</dbReference>
<keyword evidence="2" id="KW-0808">Transferase</keyword>
<dbReference type="Proteomes" id="UP000001351">
    <property type="component" value="Chromosome"/>
</dbReference>
<evidence type="ECO:0000313" key="3">
    <source>
        <dbReference type="Proteomes" id="UP000001351"/>
    </source>
</evidence>
<dbReference type="SUPFAM" id="SSF53335">
    <property type="entry name" value="S-adenosyl-L-methionine-dependent methyltransferases"/>
    <property type="match status" value="1"/>
</dbReference>
<evidence type="ECO:0000313" key="2">
    <source>
        <dbReference type="EMBL" id="ADO70882.1"/>
    </source>
</evidence>
<dbReference type="RefSeq" id="WP_013375573.1">
    <property type="nucleotide sequence ID" value="NC_014623.1"/>
</dbReference>
<feature type="domain" description="Methyltransferase" evidence="1">
    <location>
        <begin position="43"/>
        <end position="136"/>
    </location>
</feature>
<dbReference type="PANTHER" id="PTHR42912:SF93">
    <property type="entry name" value="N6-ADENOSINE-METHYLTRANSFERASE TMT1A"/>
    <property type="match status" value="1"/>
</dbReference>
<protein>
    <submittedName>
        <fullName evidence="2">Methyltransferase type 11</fullName>
    </submittedName>
</protein>
<evidence type="ECO:0000259" key="1">
    <source>
        <dbReference type="Pfam" id="PF13649"/>
    </source>
</evidence>
<dbReference type="InterPro" id="IPR041698">
    <property type="entry name" value="Methyltransf_25"/>
</dbReference>
<gene>
    <name evidence="2" type="ordered locus">STAUR_3090</name>
</gene>
<keyword evidence="2" id="KW-0489">Methyltransferase</keyword>
<dbReference type="STRING" id="378806.STAUR_3090"/>
<dbReference type="Gene3D" id="3.40.50.150">
    <property type="entry name" value="Vaccinia Virus protein VP39"/>
    <property type="match status" value="1"/>
</dbReference>